<dbReference type="InterPro" id="IPR000891">
    <property type="entry name" value="PYR_CT"/>
</dbReference>
<dbReference type="InterPro" id="IPR050073">
    <property type="entry name" value="2-IPM_HCS-like"/>
</dbReference>
<dbReference type="AlphaFoldDB" id="A0A8J6JBY1"/>
<dbReference type="Gene3D" id="3.20.20.70">
    <property type="entry name" value="Aldolase class I"/>
    <property type="match status" value="1"/>
</dbReference>
<dbReference type="SUPFAM" id="SSF51569">
    <property type="entry name" value="Aldolase"/>
    <property type="match status" value="1"/>
</dbReference>
<dbReference type="Pfam" id="PF07836">
    <property type="entry name" value="DmpG_comm"/>
    <property type="match status" value="1"/>
</dbReference>
<dbReference type="InterPro" id="IPR012425">
    <property type="entry name" value="DmpG_comm"/>
</dbReference>
<dbReference type="EC" id="4.1.3.43" evidence="5"/>
<reference evidence="8" key="1">
    <citation type="submission" date="2020-08" db="EMBL/GenBank/DDBJ databases">
        <title>Genome public.</title>
        <authorList>
            <person name="Liu C."/>
            <person name="Sun Q."/>
        </authorList>
    </citation>
    <scope>NUCLEOTIDE SEQUENCE</scope>
    <source>
        <strain evidence="8">NSJ-23</strain>
    </source>
</reference>
<dbReference type="Proteomes" id="UP000628736">
    <property type="component" value="Unassembled WGS sequence"/>
</dbReference>
<organism evidence="8 9">
    <name type="scientific">Flintibacter hominis</name>
    <dbReference type="NCBI Taxonomy" id="2763048"/>
    <lineage>
        <taxon>Bacteria</taxon>
        <taxon>Bacillati</taxon>
        <taxon>Bacillota</taxon>
        <taxon>Clostridia</taxon>
        <taxon>Eubacteriales</taxon>
        <taxon>Flintibacter</taxon>
    </lineage>
</organism>
<comment type="caution">
    <text evidence="8">The sequence shown here is derived from an EMBL/GenBank/DDBJ whole genome shotgun (WGS) entry which is preliminary data.</text>
</comment>
<comment type="catalytic activity">
    <reaction evidence="4">
        <text>(S)-4-hydroxy-2-oxohexanoate = propanal + pyruvate</text>
        <dbReference type="Rhea" id="RHEA:36003"/>
        <dbReference type="ChEBI" id="CHEBI:15361"/>
        <dbReference type="ChEBI" id="CHEBI:17153"/>
        <dbReference type="ChEBI" id="CHEBI:73142"/>
        <dbReference type="EC" id="4.1.3.43"/>
    </reaction>
    <physiologicalReaction direction="left-to-right" evidence="4">
        <dbReference type="Rhea" id="RHEA:36004"/>
    </physiologicalReaction>
</comment>
<dbReference type="GO" id="GO:0009098">
    <property type="term" value="P:L-leucine biosynthetic process"/>
    <property type="evidence" value="ECO:0007669"/>
    <property type="project" value="TreeGrafter"/>
</dbReference>
<evidence type="ECO:0000256" key="2">
    <source>
        <dbReference type="ARBA" id="ARBA00022797"/>
    </source>
</evidence>
<dbReference type="PROSITE" id="PS50991">
    <property type="entry name" value="PYR_CT"/>
    <property type="match status" value="1"/>
</dbReference>
<dbReference type="Pfam" id="PF00682">
    <property type="entry name" value="HMGL-like"/>
    <property type="match status" value="1"/>
</dbReference>
<keyword evidence="9" id="KW-1185">Reference proteome</keyword>
<dbReference type="PANTHER" id="PTHR10277">
    <property type="entry name" value="HOMOCITRATE SYNTHASE-RELATED"/>
    <property type="match status" value="1"/>
</dbReference>
<dbReference type="PANTHER" id="PTHR10277:SF9">
    <property type="entry name" value="2-ISOPROPYLMALATE SYNTHASE 1, CHLOROPLASTIC-RELATED"/>
    <property type="match status" value="1"/>
</dbReference>
<gene>
    <name evidence="8" type="ORF">H8S11_12600</name>
</gene>
<evidence type="ECO:0000256" key="6">
    <source>
        <dbReference type="ARBA" id="ARBA00023631"/>
    </source>
</evidence>
<protein>
    <recommendedName>
        <fullName evidence="6">4-hydroxy-2-oxohexanoate aldolase</fullName>
        <ecNumber evidence="5">4.1.3.43</ecNumber>
    </recommendedName>
</protein>
<name>A0A8J6JBY1_9FIRM</name>
<evidence type="ECO:0000256" key="3">
    <source>
        <dbReference type="ARBA" id="ARBA00023211"/>
    </source>
</evidence>
<proteinExistence type="inferred from homology"/>
<dbReference type="EMBL" id="JACOPO010000011">
    <property type="protein sequence ID" value="MBC5723647.1"/>
    <property type="molecule type" value="Genomic_DNA"/>
</dbReference>
<comment type="similarity">
    <text evidence="1">Belongs to the 4-hydroxy-2-oxovalerate aldolase family.</text>
</comment>
<evidence type="ECO:0000259" key="7">
    <source>
        <dbReference type="PROSITE" id="PS50991"/>
    </source>
</evidence>
<accession>A0A8J6JBY1</accession>
<evidence type="ECO:0000256" key="1">
    <source>
        <dbReference type="ARBA" id="ARBA00008944"/>
    </source>
</evidence>
<keyword evidence="2" id="KW-0058">Aromatic hydrocarbons catabolism</keyword>
<keyword evidence="3" id="KW-0464">Manganese</keyword>
<dbReference type="RefSeq" id="WP_147573461.1">
    <property type="nucleotide sequence ID" value="NZ_JACOPO010000011.1"/>
</dbReference>
<evidence type="ECO:0000256" key="4">
    <source>
        <dbReference type="ARBA" id="ARBA00023518"/>
    </source>
</evidence>
<evidence type="ECO:0000256" key="5">
    <source>
        <dbReference type="ARBA" id="ARBA00023622"/>
    </source>
</evidence>
<dbReference type="InterPro" id="IPR013785">
    <property type="entry name" value="Aldolase_TIM"/>
</dbReference>
<evidence type="ECO:0000313" key="8">
    <source>
        <dbReference type="EMBL" id="MBC5723647.1"/>
    </source>
</evidence>
<evidence type="ECO:0000313" key="9">
    <source>
        <dbReference type="Proteomes" id="UP000628736"/>
    </source>
</evidence>
<dbReference type="GO" id="GO:0003852">
    <property type="term" value="F:2-isopropylmalate synthase activity"/>
    <property type="evidence" value="ECO:0007669"/>
    <property type="project" value="TreeGrafter"/>
</dbReference>
<feature type="domain" description="Pyruvate carboxyltransferase" evidence="7">
    <location>
        <begin position="1"/>
        <end position="251"/>
    </location>
</feature>
<dbReference type="GO" id="GO:0016833">
    <property type="term" value="F:oxo-acid-lyase activity"/>
    <property type="evidence" value="ECO:0007669"/>
    <property type="project" value="InterPro"/>
</dbReference>
<sequence>MLVMDCTLRDGANVVGKGFDARLTKMMIEGMIAAGITTIEMGNCLGLGAYEANGSIAPCTDEEYLQLIQPYLSQAEIGMFLGYKNATQPNVDLAARYGLKFLRIGANAGDGAGACEGIRRVKAAGMKCRYSLMKAYVLSPKELAEEAKMLADCGLDEITIMDSAGTMMPHETEAYTKELVAAVDIPVAFHGHNNLGLSVANAIAAAEAGATVFDCGLLGMARSAGNCATELLVATFQRLGYFKDIDLYKLLAFLDGELIPAMEEYNYHVAVKPFDLILGLAGCHSSFTKRFQNIADEMGVPLYQLIVEVSKRDQKAPSEELIRQIAADLV</sequence>
<dbReference type="Gene3D" id="1.10.8.60">
    <property type="match status" value="1"/>
</dbReference>